<gene>
    <name evidence="1" type="ORF">AOC05_17750</name>
</gene>
<proteinExistence type="predicted"/>
<dbReference type="KEGG" id="aaq:AOC05_17750"/>
<dbReference type="AlphaFoldDB" id="A0A0M4RRA1"/>
<dbReference type="PATRIC" id="fig|656366.3.peg.3816"/>
<organism evidence="1 2">
    <name type="scientific">Arthrobacter alpinus</name>
    <dbReference type="NCBI Taxonomy" id="656366"/>
    <lineage>
        <taxon>Bacteria</taxon>
        <taxon>Bacillati</taxon>
        <taxon>Actinomycetota</taxon>
        <taxon>Actinomycetes</taxon>
        <taxon>Micrococcales</taxon>
        <taxon>Micrococcaceae</taxon>
        <taxon>Arthrobacter</taxon>
    </lineage>
</organism>
<keyword evidence="2" id="KW-1185">Reference proteome</keyword>
<accession>A0A0M4RRA1</accession>
<evidence type="ECO:0000313" key="2">
    <source>
        <dbReference type="Proteomes" id="UP000062833"/>
    </source>
</evidence>
<dbReference type="EMBL" id="CP012677">
    <property type="protein sequence ID" value="ALE93746.1"/>
    <property type="molecule type" value="Genomic_DNA"/>
</dbReference>
<name>A0A0M4RRA1_9MICC</name>
<reference evidence="2" key="1">
    <citation type="submission" date="2015-09" db="EMBL/GenBank/DDBJ databases">
        <title>Complete genome of Arthrobacter alpinus strain R3.8.</title>
        <authorList>
            <person name="See-Too W.S."/>
            <person name="Chan K.G."/>
        </authorList>
    </citation>
    <scope>NUCLEOTIDE SEQUENCE [LARGE SCALE GENOMIC DNA]</scope>
    <source>
        <strain evidence="2">R3.8</strain>
    </source>
</reference>
<dbReference type="Proteomes" id="UP000062833">
    <property type="component" value="Chromosome"/>
</dbReference>
<protein>
    <submittedName>
        <fullName evidence="1">Uncharacterized protein</fullName>
    </submittedName>
</protein>
<evidence type="ECO:0000313" key="1">
    <source>
        <dbReference type="EMBL" id="ALE93746.1"/>
    </source>
</evidence>
<sequence length="110" mass="11498">MEEEIRELVLGVDGVAIVYSADPLWLTVLKQVGAALSPVDDPAQLPFVVCLRDDDGGRQIMRVQVRIGTNGAVPAPALARNVAAAIRVFVSARQPEVGVVAAVEVAAIGV</sequence>